<protein>
    <submittedName>
        <fullName evidence="1">Uncharacterized protein</fullName>
    </submittedName>
</protein>
<dbReference type="Proteomes" id="UP000319716">
    <property type="component" value="Unassembled WGS sequence"/>
</dbReference>
<dbReference type="AlphaFoldDB" id="A0A4Y1ZH50"/>
<organism evidence="1 2">
    <name type="scientific">Sporolactobacillus inulinus</name>
    <dbReference type="NCBI Taxonomy" id="2078"/>
    <lineage>
        <taxon>Bacteria</taxon>
        <taxon>Bacillati</taxon>
        <taxon>Bacillota</taxon>
        <taxon>Bacilli</taxon>
        <taxon>Bacillales</taxon>
        <taxon>Sporolactobacillaceae</taxon>
        <taxon>Sporolactobacillus</taxon>
    </lineage>
</organism>
<evidence type="ECO:0000313" key="1">
    <source>
        <dbReference type="EMBL" id="GAY78224.1"/>
    </source>
</evidence>
<accession>A0A4Y1ZH50</accession>
<reference evidence="1 2" key="1">
    <citation type="submission" date="2017-11" db="EMBL/GenBank/DDBJ databases">
        <title>Draft Genome Sequence of Sporolactobacillus inulinus NBRC 111894 Isolated from Koso, a Japanese Sugar-Vegetable Fermented Beverage.</title>
        <authorList>
            <person name="Chiou T.Y."/>
            <person name="Oshima K."/>
            <person name="Suda W."/>
            <person name="Hattori M."/>
            <person name="Takahashi T."/>
        </authorList>
    </citation>
    <scope>NUCLEOTIDE SEQUENCE [LARGE SCALE GENOMIC DNA]</scope>
    <source>
        <strain evidence="1 2">NBRC111894</strain>
    </source>
</reference>
<sequence>MVAIMNMEKKLVGQHDLTGFPKYWMASLIGTFGILSL</sequence>
<gene>
    <name evidence="1" type="ORF">NBRC111894_3778</name>
</gene>
<name>A0A4Y1ZH50_9BACL</name>
<proteinExistence type="predicted"/>
<comment type="caution">
    <text evidence="1">The sequence shown here is derived from an EMBL/GenBank/DDBJ whole genome shotgun (WGS) entry which is preliminary data.</text>
</comment>
<dbReference type="EMBL" id="BEXB01000043">
    <property type="protein sequence ID" value="GAY78224.1"/>
    <property type="molecule type" value="Genomic_DNA"/>
</dbReference>
<evidence type="ECO:0000313" key="2">
    <source>
        <dbReference type="Proteomes" id="UP000319716"/>
    </source>
</evidence>